<dbReference type="PANTHER" id="PTHR45683">
    <property type="entry name" value="MITOCHONDRIAL NICOTINAMIDE ADENINE DINUCLEOTIDE TRANSPORTER 1-RELATED-RELATED"/>
    <property type="match status" value="1"/>
</dbReference>
<feature type="compositionally biased region" description="Acidic residues" evidence="10">
    <location>
        <begin position="116"/>
        <end position="128"/>
    </location>
</feature>
<dbReference type="Pfam" id="PF00153">
    <property type="entry name" value="Mito_carr"/>
    <property type="match status" value="1"/>
</dbReference>
<organism evidence="15 19">
    <name type="scientific">Rhizophagus irregularis</name>
    <dbReference type="NCBI Taxonomy" id="588596"/>
    <lineage>
        <taxon>Eukaryota</taxon>
        <taxon>Fungi</taxon>
        <taxon>Fungi incertae sedis</taxon>
        <taxon>Mucoromycota</taxon>
        <taxon>Glomeromycotina</taxon>
        <taxon>Glomeromycetes</taxon>
        <taxon>Glomerales</taxon>
        <taxon>Glomeraceae</taxon>
        <taxon>Rhizophagus</taxon>
    </lineage>
</organism>
<keyword evidence="4 8" id="KW-0812">Transmembrane</keyword>
<reference evidence="12 17" key="2">
    <citation type="submission" date="2017-09" db="EMBL/GenBank/DDBJ databases">
        <title>Extensive intraspecific genome diversity in a model arbuscular mycorrhizal fungus.</title>
        <authorList>
            <person name="Chen E.C."/>
            <person name="Morin E."/>
            <person name="Beaudet D."/>
            <person name="Noel J."/>
            <person name="Ndikumana S."/>
            <person name="Charron P."/>
            <person name="St-Onge C."/>
            <person name="Giorgi J."/>
            <person name="Grigoriev I.V."/>
            <person name="Roux C."/>
            <person name="Martin F.M."/>
            <person name="Corradi N."/>
        </authorList>
    </citation>
    <scope>NUCLEOTIDE SEQUENCE [LARGE SCALE GENOMIC DNA]</scope>
    <source>
        <strain evidence="12 17">A5</strain>
    </source>
</reference>
<dbReference type="OrthoDB" id="77989at2759"/>
<keyword evidence="5" id="KW-0677">Repeat</keyword>
<evidence type="ECO:0000256" key="1">
    <source>
        <dbReference type="ARBA" id="ARBA00004141"/>
    </source>
</evidence>
<protein>
    <submittedName>
        <fullName evidence="15">Mitochondrial carrier</fullName>
    </submittedName>
</protein>
<comment type="caution">
    <text evidence="15">The sequence shown here is derived from an EMBL/GenBank/DDBJ whole genome shotgun (WGS) entry which is preliminary data.</text>
</comment>
<evidence type="ECO:0000313" key="19">
    <source>
        <dbReference type="Proteomes" id="UP000234323"/>
    </source>
</evidence>
<dbReference type="Proteomes" id="UP000232688">
    <property type="component" value="Unassembled WGS sequence"/>
</dbReference>
<reference evidence="11" key="5">
    <citation type="submission" date="2020-05" db="EMBL/GenBank/DDBJ databases">
        <authorList>
            <person name="Rincon C."/>
            <person name="Sanders R I."/>
            <person name="Robbins C."/>
            <person name="Chaturvedi A."/>
        </authorList>
    </citation>
    <scope>NUCLEOTIDE SEQUENCE</scope>
    <source>
        <strain evidence="11">CHB12</strain>
    </source>
</reference>
<dbReference type="EMBL" id="LLXH01000269">
    <property type="protein sequence ID" value="PKC69619.1"/>
    <property type="molecule type" value="Genomic_DNA"/>
</dbReference>
<evidence type="ECO:0000313" key="16">
    <source>
        <dbReference type="Proteomes" id="UP000232688"/>
    </source>
</evidence>
<dbReference type="PROSITE" id="PS50920">
    <property type="entry name" value="SOLCAR"/>
    <property type="match status" value="1"/>
</dbReference>
<dbReference type="EMBL" id="CAGKOT010000025">
    <property type="protein sequence ID" value="CAB5368277.1"/>
    <property type="molecule type" value="Genomic_DNA"/>
</dbReference>
<comment type="similarity">
    <text evidence="2 9">Belongs to the mitochondrial carrier (TC 2.A.29) family.</text>
</comment>
<evidence type="ECO:0000313" key="11">
    <source>
        <dbReference type="EMBL" id="CAB5368277.1"/>
    </source>
</evidence>
<keyword evidence="3 9" id="KW-0813">Transport</keyword>
<dbReference type="Proteomes" id="UP000233469">
    <property type="component" value="Unassembled WGS sequence"/>
</dbReference>
<gene>
    <name evidence="11" type="ORF">CHRIB12_LOCUS11665</name>
    <name evidence="13" type="ORF">RhiirA1_415410</name>
    <name evidence="15" type="ORF">RhiirA4_393891</name>
    <name evidence="12" type="ORF">RhiirA5_350842</name>
    <name evidence="14" type="ORF">RhiirC2_726812</name>
</gene>
<evidence type="ECO:0000256" key="3">
    <source>
        <dbReference type="ARBA" id="ARBA00022448"/>
    </source>
</evidence>
<dbReference type="VEuPathDB" id="FungiDB:FUN_007250"/>
<proteinExistence type="inferred from homology"/>
<evidence type="ECO:0000313" key="18">
    <source>
        <dbReference type="Proteomes" id="UP000233469"/>
    </source>
</evidence>
<dbReference type="InterPro" id="IPR023395">
    <property type="entry name" value="MCP_dom_sf"/>
</dbReference>
<comment type="subcellular location">
    <subcellularLocation>
        <location evidence="1">Membrane</location>
        <topology evidence="1">Multi-pass membrane protein</topology>
    </subcellularLocation>
</comment>
<reference evidence="13 16" key="4">
    <citation type="submission" date="2017-10" db="EMBL/GenBank/DDBJ databases">
        <title>Genome analyses suggest a sexual origin of heterokaryosis in a supposedly ancient asexual fungus.</title>
        <authorList>
            <person name="Corradi N."/>
            <person name="Sedzielewska K."/>
            <person name="Noel J."/>
            <person name="Charron P."/>
            <person name="Farinelli L."/>
            <person name="Marton T."/>
            <person name="Kruger M."/>
            <person name="Pelin A."/>
            <person name="Brachmann A."/>
            <person name="Corradi N."/>
        </authorList>
    </citation>
    <scope>NUCLEOTIDE SEQUENCE [LARGE SCALE GENOMIC DNA]</scope>
    <source>
        <strain evidence="13 16">A1</strain>
    </source>
</reference>
<dbReference type="Gene3D" id="1.50.40.10">
    <property type="entry name" value="Mitochondrial carrier domain"/>
    <property type="match status" value="1"/>
</dbReference>
<dbReference type="GO" id="GO:0016020">
    <property type="term" value="C:membrane"/>
    <property type="evidence" value="ECO:0007669"/>
    <property type="project" value="UniProtKB-SubCell"/>
</dbReference>
<dbReference type="VEuPathDB" id="FungiDB:RhiirA1_415410"/>
<evidence type="ECO:0000313" key="15">
    <source>
        <dbReference type="EMBL" id="PKY39764.1"/>
    </source>
</evidence>
<keyword evidence="6" id="KW-1133">Transmembrane helix</keyword>
<evidence type="ECO:0000256" key="2">
    <source>
        <dbReference type="ARBA" id="ARBA00006375"/>
    </source>
</evidence>
<dbReference type="InterPro" id="IPR018108">
    <property type="entry name" value="MCP_transmembrane"/>
</dbReference>
<evidence type="ECO:0000256" key="7">
    <source>
        <dbReference type="ARBA" id="ARBA00023136"/>
    </source>
</evidence>
<dbReference type="VEuPathDB" id="FungiDB:RhiirFUN_009509"/>
<dbReference type="EMBL" id="LLXL01000040">
    <property type="protein sequence ID" value="PKK79594.1"/>
    <property type="molecule type" value="Genomic_DNA"/>
</dbReference>
<dbReference type="AlphaFoldDB" id="A0A2I1FZF3"/>
<evidence type="ECO:0000313" key="17">
    <source>
        <dbReference type="Proteomes" id="UP000232722"/>
    </source>
</evidence>
<evidence type="ECO:0000256" key="4">
    <source>
        <dbReference type="ARBA" id="ARBA00022692"/>
    </source>
</evidence>
<name>A0A2I1FZF3_9GLOM</name>
<accession>A0A2I1FZF3</accession>
<dbReference type="Proteomes" id="UP000232722">
    <property type="component" value="Unassembled WGS sequence"/>
</dbReference>
<keyword evidence="19" id="KW-1185">Reference proteome</keyword>
<dbReference type="Proteomes" id="UP000234323">
    <property type="component" value="Unassembled WGS sequence"/>
</dbReference>
<evidence type="ECO:0000256" key="10">
    <source>
        <dbReference type="SAM" id="MobiDB-lite"/>
    </source>
</evidence>
<evidence type="ECO:0000256" key="8">
    <source>
        <dbReference type="PROSITE-ProRule" id="PRU00282"/>
    </source>
</evidence>
<evidence type="ECO:0000256" key="6">
    <source>
        <dbReference type="ARBA" id="ARBA00022989"/>
    </source>
</evidence>
<dbReference type="EMBL" id="LLXI01000075">
    <property type="protein sequence ID" value="PKY39764.1"/>
    <property type="molecule type" value="Genomic_DNA"/>
</dbReference>
<evidence type="ECO:0000256" key="5">
    <source>
        <dbReference type="ARBA" id="ARBA00022737"/>
    </source>
</evidence>
<dbReference type="GO" id="GO:0055085">
    <property type="term" value="P:transmembrane transport"/>
    <property type="evidence" value="ECO:0007669"/>
    <property type="project" value="InterPro"/>
</dbReference>
<evidence type="ECO:0000313" key="14">
    <source>
        <dbReference type="EMBL" id="PKK79594.1"/>
    </source>
</evidence>
<sequence length="465" mass="52825">MTSESNEQPPKYTYTPFPQTTTVHPLRPYYVPQDMDHYYTPFGNNTTNSTEVQNDMTDLDSQSLLKDLASLGFIKYVGVGFSHPFEAAKTLLQVQYLPNEDIVPMVAENTHGNNGSEEDLDDDDDDDELYVRSSQPLDPDAPGFRKTKSSDSQGYLTTNIYDASTRPHYMLPPLENGVWSTLGALRSHNSEGFSSLWKGHFASWLYDMGHLFLQPTLEGALNDAFDLYDDTIPLIYLDRVGPNIATLVTSHLVVGVLLSPLEVIQTRLIVQTSSPNNKKYNGTFDCLRKMIKEEGYSSLYWSHNLLPSIIYHTISPLLECTVPLIIDRIFHISPADSPFLYGLAQLGLNTLQLLIILPLETVRKRLQCQIRSRTPDKPFETIVQTRKAPYVGILDAIYRIIIEEGISQKYIPTRGNVQKRRRQRGLLDNYGIKGLYHGFYIHFTTNVTTFLFQAVNGVEDEFENY</sequence>
<keyword evidence="7 8" id="KW-0472">Membrane</keyword>
<reference evidence="15 19" key="1">
    <citation type="submission" date="2015-10" db="EMBL/GenBank/DDBJ databases">
        <title>Genome analyses suggest a sexual origin of heterokaryosis in a supposedly ancient asexual fungus.</title>
        <authorList>
            <person name="Ropars J."/>
            <person name="Sedzielewska K."/>
            <person name="Noel J."/>
            <person name="Charron P."/>
            <person name="Farinelli L."/>
            <person name="Marton T."/>
            <person name="Kruger M."/>
            <person name="Pelin A."/>
            <person name="Brachmann A."/>
            <person name="Corradi N."/>
        </authorList>
    </citation>
    <scope>NUCLEOTIDE SEQUENCE [LARGE SCALE GENOMIC DNA]</scope>
    <source>
        <strain evidence="15 19">A4</strain>
        <strain evidence="12 17">A5</strain>
        <strain evidence="14 18">C2</strain>
    </source>
</reference>
<feature type="region of interest" description="Disordered" evidence="10">
    <location>
        <begin position="106"/>
        <end position="151"/>
    </location>
</feature>
<dbReference type="GO" id="GO:0006862">
    <property type="term" value="P:nucleotide transport"/>
    <property type="evidence" value="ECO:0007669"/>
    <property type="project" value="InterPro"/>
</dbReference>
<dbReference type="EMBL" id="LLXJ01000154">
    <property type="protein sequence ID" value="PKC14063.1"/>
    <property type="molecule type" value="Genomic_DNA"/>
</dbReference>
<evidence type="ECO:0000313" key="12">
    <source>
        <dbReference type="EMBL" id="PKC14063.1"/>
    </source>
</evidence>
<dbReference type="Proteomes" id="UP000684084">
    <property type="component" value="Unassembled WGS sequence"/>
</dbReference>
<evidence type="ECO:0000313" key="13">
    <source>
        <dbReference type="EMBL" id="PKC69619.1"/>
    </source>
</evidence>
<feature type="repeat" description="Solcar" evidence="8">
    <location>
        <begin position="233"/>
        <end position="329"/>
    </location>
</feature>
<dbReference type="InterPro" id="IPR044712">
    <property type="entry name" value="SLC25A32-like"/>
</dbReference>
<reference evidence="16 18" key="3">
    <citation type="submission" date="2017-10" db="EMBL/GenBank/DDBJ databases">
        <title>Extensive intraspecific genome diversity in a model arbuscular mycorrhizal fungus.</title>
        <authorList>
            <person name="Chen E.C.H."/>
            <person name="Morin E."/>
            <person name="Baudet D."/>
            <person name="Noel J."/>
            <person name="Ndikumana S."/>
            <person name="Charron P."/>
            <person name="St-Onge C."/>
            <person name="Giorgi J."/>
            <person name="Grigoriev I.V."/>
            <person name="Roux C."/>
            <person name="Martin F.M."/>
            <person name="Corradi N."/>
        </authorList>
    </citation>
    <scope>NUCLEOTIDE SEQUENCE [LARGE SCALE GENOMIC DNA]</scope>
    <source>
        <strain evidence="13 16">A1</strain>
        <strain evidence="14 18">C2</strain>
    </source>
</reference>
<dbReference type="SUPFAM" id="SSF103506">
    <property type="entry name" value="Mitochondrial carrier"/>
    <property type="match status" value="1"/>
</dbReference>
<evidence type="ECO:0000256" key="9">
    <source>
        <dbReference type="RuleBase" id="RU000488"/>
    </source>
</evidence>